<dbReference type="OrthoDB" id="9766710at2"/>
<organism evidence="2 3">
    <name type="scientific">Campylobacter iguaniorum</name>
    <dbReference type="NCBI Taxonomy" id="1244531"/>
    <lineage>
        <taxon>Bacteria</taxon>
        <taxon>Pseudomonadati</taxon>
        <taxon>Campylobacterota</taxon>
        <taxon>Epsilonproteobacteria</taxon>
        <taxon>Campylobacterales</taxon>
        <taxon>Campylobacteraceae</taxon>
        <taxon>Campylobacter</taxon>
    </lineage>
</organism>
<dbReference type="eggNOG" id="COG0457">
    <property type="taxonomic scope" value="Bacteria"/>
</dbReference>
<gene>
    <name evidence="2" type="ORF">CIG1485E_0815</name>
</gene>
<keyword evidence="1" id="KW-0732">Signal</keyword>
<name>A0A076FAZ6_9BACT</name>
<evidence type="ECO:0000313" key="3">
    <source>
        <dbReference type="Proteomes" id="UP000028486"/>
    </source>
</evidence>
<feature type="signal peptide" evidence="1">
    <location>
        <begin position="1"/>
        <end position="20"/>
    </location>
</feature>
<dbReference type="STRING" id="1244531.CIG2463D_0815"/>
<feature type="chain" id="PRO_5001711869" evidence="1">
    <location>
        <begin position="21"/>
        <end position="430"/>
    </location>
</feature>
<accession>A0A076FAZ6</accession>
<dbReference type="HOGENOM" id="CLU_038918_0_0_7"/>
<dbReference type="KEGG" id="caj:CIG1485E_0815"/>
<protein>
    <submittedName>
        <fullName evidence="2">Putative tetratricopeptide repeat lipoprotein</fullName>
    </submittedName>
</protein>
<dbReference type="AlphaFoldDB" id="A0A076FAZ6"/>
<proteinExistence type="predicted"/>
<sequence length="430" mass="50310">MYWCKATLVLALFLSGCSLKQNIDANKVQIYDNIDVNSTLYSDTLEAFYMLDESKNKEALNKFYELYKITKDSAYLKEALKIAFVNRDEKLEEFIKEANKSIKNDFDIYRMEIGYYIYSSQIDEAKQLAKTLLVKEGQNSINHSILGTIYLLDNKPKMALKELKIAYDLDPNEENVLKLADILDNKLDRQNDAIKYLENWIKENECSKPVCFALLNLYSSAGELNLMVELYEKLYNEFKEVKFLQRALEILVYKKDLLAAKILLEKYEFNDMALAEIYAELGEYQNAYNMATKIYNITKNPDYIAKMAIYKYEQYGKEISKFELAIVIKLFEDTMKLTNNPVYLNYYGYLLIDHEIDIKKGLELVKKAYEIDPNSPFIIDSVAWGYYKLGDCKEAKIWMDKVKDDIKFMNTNEALEHKIKIDKCLIKGKK</sequence>
<reference evidence="3" key="1">
    <citation type="journal article" date="2014" name="Genome Announc.">
        <title>Complete Genome Sequence of Campylobacter iguaniorum Strain 1485ET, Isolated from a Bearded Dragon (Pogona vitticeps).</title>
        <authorList>
            <person name="Gilbert M.J."/>
            <person name="Miller W.G."/>
            <person name="Yee E."/>
            <person name="Kik M."/>
            <person name="Wagenaar J.A."/>
            <person name="Duim B."/>
        </authorList>
    </citation>
    <scope>NUCLEOTIDE SEQUENCE [LARGE SCALE GENOMIC DNA]</scope>
    <source>
        <strain evidence="3">1485E</strain>
    </source>
</reference>
<dbReference type="PROSITE" id="PS51257">
    <property type="entry name" value="PROKAR_LIPOPROTEIN"/>
    <property type="match status" value="1"/>
</dbReference>
<keyword evidence="3" id="KW-1185">Reference proteome</keyword>
<dbReference type="Gene3D" id="1.25.40.10">
    <property type="entry name" value="Tetratricopeptide repeat domain"/>
    <property type="match status" value="2"/>
</dbReference>
<dbReference type="Proteomes" id="UP000028486">
    <property type="component" value="Chromosome"/>
</dbReference>
<dbReference type="SUPFAM" id="SSF48452">
    <property type="entry name" value="TPR-like"/>
    <property type="match status" value="2"/>
</dbReference>
<dbReference type="EMBL" id="CP009043">
    <property type="protein sequence ID" value="AII14657.1"/>
    <property type="molecule type" value="Genomic_DNA"/>
</dbReference>
<evidence type="ECO:0000256" key="1">
    <source>
        <dbReference type="SAM" id="SignalP"/>
    </source>
</evidence>
<keyword evidence="2" id="KW-0449">Lipoprotein</keyword>
<dbReference type="InterPro" id="IPR011990">
    <property type="entry name" value="TPR-like_helical_dom_sf"/>
</dbReference>
<dbReference type="RefSeq" id="WP_051870916.1">
    <property type="nucleotide sequence ID" value="NZ_CP009043.1"/>
</dbReference>
<evidence type="ECO:0000313" key="2">
    <source>
        <dbReference type="EMBL" id="AII14657.1"/>
    </source>
</evidence>